<dbReference type="SUPFAM" id="SSF54909">
    <property type="entry name" value="Dimeric alpha+beta barrel"/>
    <property type="match status" value="1"/>
</dbReference>
<dbReference type="Gene3D" id="3.30.70.1060">
    <property type="entry name" value="Dimeric alpha+beta barrel"/>
    <property type="match status" value="1"/>
</dbReference>
<dbReference type="PANTHER" id="PTHR35174">
    <property type="entry name" value="BLL7171 PROTEIN-RELATED"/>
    <property type="match status" value="1"/>
</dbReference>
<proteinExistence type="inferred from homology"/>
<feature type="domain" description="YCII-related" evidence="2">
    <location>
        <begin position="1"/>
        <end position="111"/>
    </location>
</feature>
<evidence type="ECO:0000256" key="1">
    <source>
        <dbReference type="ARBA" id="ARBA00007689"/>
    </source>
</evidence>
<sequence length="125" mass="13744">MIYALLIHGSEDALRSWSDTEEAALMERHAQLRRELRAEARLGPVMRLAPGQACTLHADDDVVLDGPYAESKEQLLGLYLVDCPTLDAAIAAARRLQFDTGVIEIRPVGVFDPGMLPSTMPADER</sequence>
<evidence type="ECO:0000313" key="4">
    <source>
        <dbReference type="Proteomes" id="UP001061302"/>
    </source>
</evidence>
<organism evidence="3 4">
    <name type="scientific">Chitiniphilus purpureus</name>
    <dbReference type="NCBI Taxonomy" id="2981137"/>
    <lineage>
        <taxon>Bacteria</taxon>
        <taxon>Pseudomonadati</taxon>
        <taxon>Pseudomonadota</taxon>
        <taxon>Betaproteobacteria</taxon>
        <taxon>Neisseriales</taxon>
        <taxon>Chitinibacteraceae</taxon>
        <taxon>Chitiniphilus</taxon>
    </lineage>
</organism>
<evidence type="ECO:0000259" key="2">
    <source>
        <dbReference type="Pfam" id="PF03795"/>
    </source>
</evidence>
<protein>
    <submittedName>
        <fullName evidence="3">YciI family protein</fullName>
    </submittedName>
</protein>
<dbReference type="InterPro" id="IPR005545">
    <property type="entry name" value="YCII"/>
</dbReference>
<name>A0ABY6DMI2_9NEIS</name>
<dbReference type="PANTHER" id="PTHR35174:SF3">
    <property type="entry name" value="BLL7171 PROTEIN"/>
    <property type="match status" value="1"/>
</dbReference>
<evidence type="ECO:0000313" key="3">
    <source>
        <dbReference type="EMBL" id="UXY14696.1"/>
    </source>
</evidence>
<dbReference type="Proteomes" id="UP001061302">
    <property type="component" value="Chromosome"/>
</dbReference>
<gene>
    <name evidence="3" type="ORF">N8I74_15430</name>
</gene>
<dbReference type="EMBL" id="CP106753">
    <property type="protein sequence ID" value="UXY14696.1"/>
    <property type="molecule type" value="Genomic_DNA"/>
</dbReference>
<dbReference type="RefSeq" id="WP_263123999.1">
    <property type="nucleotide sequence ID" value="NZ_CP106753.1"/>
</dbReference>
<keyword evidence="4" id="KW-1185">Reference proteome</keyword>
<dbReference type="InterPro" id="IPR011008">
    <property type="entry name" value="Dimeric_a/b-barrel"/>
</dbReference>
<dbReference type="Pfam" id="PF03795">
    <property type="entry name" value="YCII"/>
    <property type="match status" value="1"/>
</dbReference>
<comment type="similarity">
    <text evidence="1">Belongs to the YciI family.</text>
</comment>
<reference evidence="3" key="1">
    <citation type="submission" date="2022-10" db="EMBL/GenBank/DDBJ databases">
        <title>Chitiniphilus purpureus sp. nov., a novel chitin-degrading bacterium isolated from crawfish pond sediment.</title>
        <authorList>
            <person name="Li K."/>
        </authorList>
    </citation>
    <scope>NUCLEOTIDE SEQUENCE</scope>
    <source>
        <strain evidence="3">CD1</strain>
    </source>
</reference>
<accession>A0ABY6DMI2</accession>